<evidence type="ECO:0000313" key="2">
    <source>
        <dbReference type="EMBL" id="TWV34744.1"/>
    </source>
</evidence>
<sequence>MKSIKRSAGIAASLISVLEATAIAAPAASATPTGCGELDNGQLCITGGKVGVNAGDCIRGVMEYKGTTYVTKWRCP</sequence>
<name>A0A5C6J0J2_9ACTN</name>
<evidence type="ECO:0000256" key="1">
    <source>
        <dbReference type="SAM" id="SignalP"/>
    </source>
</evidence>
<dbReference type="Proteomes" id="UP000320481">
    <property type="component" value="Unassembled WGS sequence"/>
</dbReference>
<gene>
    <name evidence="2" type="ORF">FRZ03_28195</name>
</gene>
<accession>A0A5C6J0J2</accession>
<proteinExistence type="predicted"/>
<dbReference type="AlphaFoldDB" id="A0A5C6J0J2"/>
<feature type="chain" id="PRO_5022684641" evidence="1">
    <location>
        <begin position="25"/>
        <end position="76"/>
    </location>
</feature>
<comment type="caution">
    <text evidence="2">The sequence shown here is derived from an EMBL/GenBank/DDBJ whole genome shotgun (WGS) entry which is preliminary data.</text>
</comment>
<keyword evidence="1" id="KW-0732">Signal</keyword>
<protein>
    <submittedName>
        <fullName evidence="2">Uncharacterized protein</fullName>
    </submittedName>
</protein>
<organism evidence="2 3">
    <name type="scientific">Streptomyces misionensis</name>
    <dbReference type="NCBI Taxonomy" id="67331"/>
    <lineage>
        <taxon>Bacteria</taxon>
        <taxon>Bacillati</taxon>
        <taxon>Actinomycetota</taxon>
        <taxon>Actinomycetes</taxon>
        <taxon>Kitasatosporales</taxon>
        <taxon>Streptomycetaceae</taxon>
        <taxon>Streptomyces</taxon>
    </lineage>
</organism>
<dbReference type="EMBL" id="VOGW01000170">
    <property type="protein sequence ID" value="TWV34744.1"/>
    <property type="molecule type" value="Genomic_DNA"/>
</dbReference>
<keyword evidence="3" id="KW-1185">Reference proteome</keyword>
<dbReference type="RefSeq" id="WP_146467926.1">
    <property type="nucleotide sequence ID" value="NZ_VOGW01000170.1"/>
</dbReference>
<reference evidence="2" key="1">
    <citation type="journal article" date="2019" name="Microbiol. Resour. Announc.">
        <title>Draft Genomic Sequences of Streptomyces misionensis and Streptomyces albidoflavus, bacteria applied for phytopathogen biocontrol.</title>
        <authorList>
            <person name="Pylro V."/>
            <person name="Dias A."/>
            <person name="Andreote F."/>
            <person name="Varani A."/>
            <person name="Andreote C."/>
            <person name="Bernardo E."/>
            <person name="Martins T."/>
        </authorList>
    </citation>
    <scope>NUCLEOTIDE SEQUENCE [LARGE SCALE GENOMIC DNA]</scope>
    <source>
        <strain evidence="2">66</strain>
    </source>
</reference>
<feature type="signal peptide" evidence="1">
    <location>
        <begin position="1"/>
        <end position="24"/>
    </location>
</feature>
<evidence type="ECO:0000313" key="3">
    <source>
        <dbReference type="Proteomes" id="UP000320481"/>
    </source>
</evidence>